<reference evidence="2" key="1">
    <citation type="submission" date="2023-03" db="EMBL/GenBank/DDBJ databases">
        <title>Massive genome expansion in bonnet fungi (Mycena s.s.) driven by repeated elements and novel gene families across ecological guilds.</title>
        <authorList>
            <consortium name="Lawrence Berkeley National Laboratory"/>
            <person name="Harder C.B."/>
            <person name="Miyauchi S."/>
            <person name="Viragh M."/>
            <person name="Kuo A."/>
            <person name="Thoen E."/>
            <person name="Andreopoulos B."/>
            <person name="Lu D."/>
            <person name="Skrede I."/>
            <person name="Drula E."/>
            <person name="Henrissat B."/>
            <person name="Morin E."/>
            <person name="Kohler A."/>
            <person name="Barry K."/>
            <person name="LaButti K."/>
            <person name="Morin E."/>
            <person name="Salamov A."/>
            <person name="Lipzen A."/>
            <person name="Mereny Z."/>
            <person name="Hegedus B."/>
            <person name="Baldrian P."/>
            <person name="Stursova M."/>
            <person name="Weitz H."/>
            <person name="Taylor A."/>
            <person name="Grigoriev I.V."/>
            <person name="Nagy L.G."/>
            <person name="Martin F."/>
            <person name="Kauserud H."/>
        </authorList>
    </citation>
    <scope>NUCLEOTIDE SEQUENCE</scope>
    <source>
        <strain evidence="2">CBHHK002</strain>
    </source>
</reference>
<keyword evidence="3" id="KW-1185">Reference proteome</keyword>
<dbReference type="EMBL" id="JARIHO010000106">
    <property type="protein sequence ID" value="KAJ7303447.1"/>
    <property type="molecule type" value="Genomic_DNA"/>
</dbReference>
<feature type="compositionally biased region" description="Basic and acidic residues" evidence="1">
    <location>
        <begin position="211"/>
        <end position="222"/>
    </location>
</feature>
<name>A0AAD7E9Q0_9AGAR</name>
<evidence type="ECO:0000313" key="2">
    <source>
        <dbReference type="EMBL" id="KAJ7303447.1"/>
    </source>
</evidence>
<sequence length="246" mass="27591">MPVNLKVTFPVRTTSDRISGAQSSRNCGRSQKDAQPDGRLVQLDVPNCDLTVGLWASNSIPPHSFLCELELENDDLTAGLWAANSIPPHSFLRELENDCAQKWLNAAKSILDSSNNTLRLPLFSLPQNYLDDLLGLYSCTVEAEEDEEDEEDYPEPEGTSSKRRKPKPPQCTSERQKEFTAETQKVQRKKKKEDGRKESDREGDGNGGEGSQREQIVDSIPLERENMLAAGKNPLFWISPSKIKEM</sequence>
<accession>A0AAD7E9Q0</accession>
<feature type="compositionally biased region" description="Acidic residues" evidence="1">
    <location>
        <begin position="143"/>
        <end position="155"/>
    </location>
</feature>
<comment type="caution">
    <text evidence="2">The sequence shown here is derived from an EMBL/GenBank/DDBJ whole genome shotgun (WGS) entry which is preliminary data.</text>
</comment>
<evidence type="ECO:0000313" key="3">
    <source>
        <dbReference type="Proteomes" id="UP001218218"/>
    </source>
</evidence>
<gene>
    <name evidence="2" type="ORF">DFH08DRAFT_825905</name>
</gene>
<organism evidence="2 3">
    <name type="scientific">Mycena albidolilacea</name>
    <dbReference type="NCBI Taxonomy" id="1033008"/>
    <lineage>
        <taxon>Eukaryota</taxon>
        <taxon>Fungi</taxon>
        <taxon>Dikarya</taxon>
        <taxon>Basidiomycota</taxon>
        <taxon>Agaricomycotina</taxon>
        <taxon>Agaricomycetes</taxon>
        <taxon>Agaricomycetidae</taxon>
        <taxon>Agaricales</taxon>
        <taxon>Marasmiineae</taxon>
        <taxon>Mycenaceae</taxon>
        <taxon>Mycena</taxon>
    </lineage>
</organism>
<dbReference type="Proteomes" id="UP001218218">
    <property type="component" value="Unassembled WGS sequence"/>
</dbReference>
<feature type="region of interest" description="Disordered" evidence="1">
    <location>
        <begin position="143"/>
        <end position="222"/>
    </location>
</feature>
<proteinExistence type="predicted"/>
<dbReference type="AlphaFoldDB" id="A0AAD7E9Q0"/>
<protein>
    <submittedName>
        <fullName evidence="2">Uncharacterized protein</fullName>
    </submittedName>
</protein>
<evidence type="ECO:0000256" key="1">
    <source>
        <dbReference type="SAM" id="MobiDB-lite"/>
    </source>
</evidence>
<feature type="compositionally biased region" description="Basic and acidic residues" evidence="1">
    <location>
        <begin position="192"/>
        <end position="204"/>
    </location>
</feature>